<keyword evidence="2" id="KW-1185">Reference proteome</keyword>
<sequence>MALPFLLVSFVSVALAFPAPRDLFHFDVNAVTANAIAIASHSWEYGALTEALIEVQQPQLSVFSTESAFPPQSDKYNIPNTVVSVIRSILNNETAGSPTFINGDGAAGDPASIGPAVLLVNTVEKNQTWAADAERQLNHLLYDVPRSPAGGISQRESEVQFWADFMYMVPPFLAYYGAIEGSDNGTALLQEAYKQCSVYRSVLYDANPSLWEHIKLGSFSLTQHWGTGNGWAALGMMRVYATIKQSKAADQLSSEQDDLLVWVDEIVTGAYKFQGTNGTLYNYLDQYTPGSNATFADTAGTASITAAAYRYMTATGDAKHLVAAERAYQLVAASVDADGWVLNAVDPLTFSTPLQPGNHSPEAQSFALMMKAARDAYQASL</sequence>
<reference evidence="1" key="2">
    <citation type="journal article" date="2022" name="New Phytol.">
        <title>Evolutionary transition to the ectomycorrhizal habit in the genomes of a hyperdiverse lineage of mushroom-forming fungi.</title>
        <authorList>
            <person name="Looney B."/>
            <person name="Miyauchi S."/>
            <person name="Morin E."/>
            <person name="Drula E."/>
            <person name="Courty P.E."/>
            <person name="Kohler A."/>
            <person name="Kuo A."/>
            <person name="LaButti K."/>
            <person name="Pangilinan J."/>
            <person name="Lipzen A."/>
            <person name="Riley R."/>
            <person name="Andreopoulos W."/>
            <person name="He G."/>
            <person name="Johnson J."/>
            <person name="Nolan M."/>
            <person name="Tritt A."/>
            <person name="Barry K.W."/>
            <person name="Grigoriev I.V."/>
            <person name="Nagy L.G."/>
            <person name="Hibbett D."/>
            <person name="Henrissat B."/>
            <person name="Matheny P.B."/>
            <person name="Labbe J."/>
            <person name="Martin F.M."/>
        </authorList>
    </citation>
    <scope>NUCLEOTIDE SEQUENCE</scope>
    <source>
        <strain evidence="1">EC-137</strain>
    </source>
</reference>
<gene>
    <name evidence="1" type="ORF">K488DRAFT_89720</name>
</gene>
<accession>A0ACB8Q9H9</accession>
<protein>
    <submittedName>
        <fullName evidence="1">Six-hairpin glycosidase-like protein</fullName>
    </submittedName>
</protein>
<reference evidence="1" key="1">
    <citation type="submission" date="2021-02" db="EMBL/GenBank/DDBJ databases">
        <authorList>
            <consortium name="DOE Joint Genome Institute"/>
            <person name="Ahrendt S."/>
            <person name="Looney B.P."/>
            <person name="Miyauchi S."/>
            <person name="Morin E."/>
            <person name="Drula E."/>
            <person name="Courty P.E."/>
            <person name="Chicoki N."/>
            <person name="Fauchery L."/>
            <person name="Kohler A."/>
            <person name="Kuo A."/>
            <person name="Labutti K."/>
            <person name="Pangilinan J."/>
            <person name="Lipzen A."/>
            <person name="Riley R."/>
            <person name="Andreopoulos W."/>
            <person name="He G."/>
            <person name="Johnson J."/>
            <person name="Barry K.W."/>
            <person name="Grigoriev I.V."/>
            <person name="Nagy L."/>
            <person name="Hibbett D."/>
            <person name="Henrissat B."/>
            <person name="Matheny P.B."/>
            <person name="Labbe J."/>
            <person name="Martin F."/>
        </authorList>
    </citation>
    <scope>NUCLEOTIDE SEQUENCE</scope>
    <source>
        <strain evidence="1">EC-137</strain>
    </source>
</reference>
<evidence type="ECO:0000313" key="2">
    <source>
        <dbReference type="Proteomes" id="UP000814128"/>
    </source>
</evidence>
<evidence type="ECO:0000313" key="1">
    <source>
        <dbReference type="EMBL" id="KAI0028451.1"/>
    </source>
</evidence>
<organism evidence="1 2">
    <name type="scientific">Vararia minispora EC-137</name>
    <dbReference type="NCBI Taxonomy" id="1314806"/>
    <lineage>
        <taxon>Eukaryota</taxon>
        <taxon>Fungi</taxon>
        <taxon>Dikarya</taxon>
        <taxon>Basidiomycota</taxon>
        <taxon>Agaricomycotina</taxon>
        <taxon>Agaricomycetes</taxon>
        <taxon>Russulales</taxon>
        <taxon>Lachnocladiaceae</taxon>
        <taxon>Vararia</taxon>
    </lineage>
</organism>
<name>A0ACB8Q9H9_9AGAM</name>
<proteinExistence type="predicted"/>
<dbReference type="EMBL" id="MU273751">
    <property type="protein sequence ID" value="KAI0028451.1"/>
    <property type="molecule type" value="Genomic_DNA"/>
</dbReference>
<dbReference type="Proteomes" id="UP000814128">
    <property type="component" value="Unassembled WGS sequence"/>
</dbReference>
<comment type="caution">
    <text evidence="1">The sequence shown here is derived from an EMBL/GenBank/DDBJ whole genome shotgun (WGS) entry which is preliminary data.</text>
</comment>